<keyword evidence="6" id="KW-0378">Hydrolase</keyword>
<keyword evidence="6" id="KW-0540">Nuclease</keyword>
<keyword evidence="3" id="KW-0408">Iron</keyword>
<evidence type="ECO:0000256" key="1">
    <source>
        <dbReference type="ARBA" id="ARBA00022485"/>
    </source>
</evidence>
<proteinExistence type="predicted"/>
<dbReference type="PANTHER" id="PTHR10359">
    <property type="entry name" value="A/G-SPECIFIC ADENINE GLYCOSYLASE/ENDONUCLEASE III"/>
    <property type="match status" value="1"/>
</dbReference>
<dbReference type="CDD" id="cd00056">
    <property type="entry name" value="ENDO3c"/>
    <property type="match status" value="1"/>
</dbReference>
<keyword evidence="2" id="KW-0479">Metal-binding</keyword>
<accession>A0A2Z6AY09</accession>
<evidence type="ECO:0000256" key="4">
    <source>
        <dbReference type="ARBA" id="ARBA00023014"/>
    </source>
</evidence>
<evidence type="ECO:0000259" key="5">
    <source>
        <dbReference type="SMART" id="SM00478"/>
    </source>
</evidence>
<dbReference type="Gene3D" id="1.10.340.30">
    <property type="entry name" value="Hypothetical protein, domain 2"/>
    <property type="match status" value="1"/>
</dbReference>
<dbReference type="GO" id="GO:0046872">
    <property type="term" value="F:metal ion binding"/>
    <property type="evidence" value="ECO:0007669"/>
    <property type="project" value="UniProtKB-KW"/>
</dbReference>
<dbReference type="SUPFAM" id="SSF48150">
    <property type="entry name" value="DNA-glycosylase"/>
    <property type="match status" value="1"/>
</dbReference>
<evidence type="ECO:0000313" key="6">
    <source>
        <dbReference type="EMBL" id="BBD08036.1"/>
    </source>
</evidence>
<keyword evidence="4" id="KW-0411">Iron-sulfur</keyword>
<protein>
    <submittedName>
        <fullName evidence="6">Endonuclease III</fullName>
    </submittedName>
</protein>
<dbReference type="InterPro" id="IPR011257">
    <property type="entry name" value="DNA_glycosylase"/>
</dbReference>
<dbReference type="InterPro" id="IPR003265">
    <property type="entry name" value="HhH-GPD_domain"/>
</dbReference>
<sequence>MNRETLLTSIYQSMLDALGESHWWPADTPFEMTVGAILTQNTNWKNVERAIDNLKAAGALNPDTMAALAPDELAELIRPSGYFRVKAQRLQGLIAFLHDQCDGDISLLSNRDLGELRPMILSIKGVGPETADSILLYALNQPSFVVDAYTRRILSRHGLLPEDTHYEEVREFFMDVLPPDPAMFNEYHALLVRVAKEFCLKKAPQCEGCPLREYLD</sequence>
<dbReference type="PIRSF" id="PIRSF001435">
    <property type="entry name" value="Nth"/>
    <property type="match status" value="1"/>
</dbReference>
<keyword evidence="6" id="KW-0255">Endonuclease</keyword>
<dbReference type="SMART" id="SM00478">
    <property type="entry name" value="ENDO3c"/>
    <property type="match status" value="1"/>
</dbReference>
<dbReference type="Gene3D" id="1.10.1670.10">
    <property type="entry name" value="Helix-hairpin-Helix base-excision DNA repair enzymes (C-terminal)"/>
    <property type="match status" value="1"/>
</dbReference>
<dbReference type="GO" id="GO:0051539">
    <property type="term" value="F:4 iron, 4 sulfur cluster binding"/>
    <property type="evidence" value="ECO:0007669"/>
    <property type="project" value="UniProtKB-KW"/>
</dbReference>
<dbReference type="OrthoDB" id="9802365at2"/>
<evidence type="ECO:0000256" key="3">
    <source>
        <dbReference type="ARBA" id="ARBA00023004"/>
    </source>
</evidence>
<keyword evidence="1" id="KW-0004">4Fe-4S</keyword>
<dbReference type="RefSeq" id="WP_126377807.1">
    <property type="nucleotide sequence ID" value="NZ_AP017378.1"/>
</dbReference>
<dbReference type="GO" id="GO:0004519">
    <property type="term" value="F:endonuclease activity"/>
    <property type="evidence" value="ECO:0007669"/>
    <property type="project" value="UniProtKB-KW"/>
</dbReference>
<dbReference type="PANTHER" id="PTHR10359:SF19">
    <property type="entry name" value="DNA REPAIR GLYCOSYLASE MJ1434-RELATED"/>
    <property type="match status" value="1"/>
</dbReference>
<name>A0A2Z6AY09_9BACT</name>
<dbReference type="KEGG" id="dfl:DFE_1310"/>
<organism evidence="6 7">
    <name type="scientific">Desulfovibrio ferrophilus</name>
    <dbReference type="NCBI Taxonomy" id="241368"/>
    <lineage>
        <taxon>Bacteria</taxon>
        <taxon>Pseudomonadati</taxon>
        <taxon>Thermodesulfobacteriota</taxon>
        <taxon>Desulfovibrionia</taxon>
        <taxon>Desulfovibrionales</taxon>
        <taxon>Desulfovibrionaceae</taxon>
        <taxon>Desulfovibrio</taxon>
    </lineage>
</organism>
<evidence type="ECO:0000313" key="7">
    <source>
        <dbReference type="Proteomes" id="UP000269883"/>
    </source>
</evidence>
<gene>
    <name evidence="6" type="ORF">DFE_1310</name>
</gene>
<dbReference type="EMBL" id="AP017378">
    <property type="protein sequence ID" value="BBD08036.1"/>
    <property type="molecule type" value="Genomic_DNA"/>
</dbReference>
<dbReference type="InterPro" id="IPR023170">
    <property type="entry name" value="HhH_base_excis_C"/>
</dbReference>
<dbReference type="Proteomes" id="UP000269883">
    <property type="component" value="Chromosome"/>
</dbReference>
<dbReference type="Pfam" id="PF00730">
    <property type="entry name" value="HhH-GPD"/>
    <property type="match status" value="1"/>
</dbReference>
<reference evidence="6 7" key="1">
    <citation type="journal article" date="2018" name="Sci. Adv.">
        <title>Multi-heme cytochromes provide a pathway for survival in energy-limited environments.</title>
        <authorList>
            <person name="Deng X."/>
            <person name="Dohmae N."/>
            <person name="Nealson K.H."/>
            <person name="Hashimoto K."/>
            <person name="Okamoto A."/>
        </authorList>
    </citation>
    <scope>NUCLEOTIDE SEQUENCE [LARGE SCALE GENOMIC DNA]</scope>
    <source>
        <strain evidence="6 7">IS5</strain>
    </source>
</reference>
<dbReference type="GO" id="GO:0006284">
    <property type="term" value="P:base-excision repair"/>
    <property type="evidence" value="ECO:0007669"/>
    <property type="project" value="InterPro"/>
</dbReference>
<keyword evidence="7" id="KW-1185">Reference proteome</keyword>
<evidence type="ECO:0000256" key="2">
    <source>
        <dbReference type="ARBA" id="ARBA00022723"/>
    </source>
</evidence>
<dbReference type="AlphaFoldDB" id="A0A2Z6AY09"/>
<feature type="domain" description="HhH-GPD" evidence="5">
    <location>
        <begin position="38"/>
        <end position="197"/>
    </location>
</feature>